<keyword evidence="1" id="KW-0812">Transmembrane</keyword>
<protein>
    <submittedName>
        <fullName evidence="2">Uncharacterized protein</fullName>
    </submittedName>
</protein>
<dbReference type="EMBL" id="GEGO01006273">
    <property type="protein sequence ID" value="JAR89131.1"/>
    <property type="molecule type" value="Transcribed_RNA"/>
</dbReference>
<name>A0A147BEC9_IXORI</name>
<keyword evidence="1" id="KW-1133">Transmembrane helix</keyword>
<feature type="transmembrane region" description="Helical" evidence="1">
    <location>
        <begin position="22"/>
        <end position="43"/>
    </location>
</feature>
<reference evidence="2" key="1">
    <citation type="journal article" date="2018" name="PLoS Negl. Trop. Dis.">
        <title>Sialome diversity of ticks revealed by RNAseq of single tick salivary glands.</title>
        <authorList>
            <person name="Perner J."/>
            <person name="Kropackova S."/>
            <person name="Kopacek P."/>
            <person name="Ribeiro J.M."/>
        </authorList>
    </citation>
    <scope>NUCLEOTIDE SEQUENCE</scope>
    <source>
        <strain evidence="2">Siblings of single egg batch collected in Ceske Budejovice</strain>
        <tissue evidence="2">Salivary glands</tissue>
    </source>
</reference>
<accession>A0A147BEC9</accession>
<feature type="transmembrane region" description="Helical" evidence="1">
    <location>
        <begin position="63"/>
        <end position="85"/>
    </location>
</feature>
<dbReference type="AlphaFoldDB" id="A0A147BEC9"/>
<proteinExistence type="predicted"/>
<evidence type="ECO:0000256" key="1">
    <source>
        <dbReference type="SAM" id="Phobius"/>
    </source>
</evidence>
<keyword evidence="1" id="KW-0472">Membrane</keyword>
<sequence>MTRPVPVAECDLNVFVLEALLLLYPLHAQFLPQSLFVFFPVPVRQEARVHIRVLAEFALDRRLAVLLVCFLVLVVCCFFLLALVLQFEGEGGDLSPLPLLLFPLLLNLALPLKFPFLLPLCQLPLPLLHHVFLFRLHLRQGNEANSARLELLLDGVVVGGKLVLHGGELELVLNALFPQLQLLERLFALLLEVHGPAGLAGRPFVHRHLGPESVLLKMSPDGRRLHQASSAFVVIPGTVSSFGVKGNLEYPKCR</sequence>
<evidence type="ECO:0000313" key="2">
    <source>
        <dbReference type="EMBL" id="JAR89131.1"/>
    </source>
</evidence>
<organism evidence="2">
    <name type="scientific">Ixodes ricinus</name>
    <name type="common">Common tick</name>
    <name type="synonym">Acarus ricinus</name>
    <dbReference type="NCBI Taxonomy" id="34613"/>
    <lineage>
        <taxon>Eukaryota</taxon>
        <taxon>Metazoa</taxon>
        <taxon>Ecdysozoa</taxon>
        <taxon>Arthropoda</taxon>
        <taxon>Chelicerata</taxon>
        <taxon>Arachnida</taxon>
        <taxon>Acari</taxon>
        <taxon>Parasitiformes</taxon>
        <taxon>Ixodida</taxon>
        <taxon>Ixodoidea</taxon>
        <taxon>Ixodidae</taxon>
        <taxon>Ixodinae</taxon>
        <taxon>Ixodes</taxon>
    </lineage>
</organism>